<keyword evidence="8" id="KW-0472">Membrane</keyword>
<comment type="catalytic activity">
    <reaction evidence="1 8">
        <text>Cleavage of hydrophobic, N-terminal signal or leader sequences from secreted and periplasmic proteins.</text>
        <dbReference type="EC" id="3.4.21.89"/>
    </reaction>
</comment>
<dbReference type="MEROPS" id="S26.015"/>
<evidence type="ECO:0000256" key="2">
    <source>
        <dbReference type="ARBA" id="ARBA00004401"/>
    </source>
</evidence>
<dbReference type="HOGENOM" id="CLU_028723_5_0_9"/>
<evidence type="ECO:0000313" key="11">
    <source>
        <dbReference type="EMBL" id="ETW88298.1"/>
    </source>
</evidence>
<comment type="similarity">
    <text evidence="3 9">Belongs to the peptidase S26 family.</text>
</comment>
<evidence type="ECO:0000256" key="8">
    <source>
        <dbReference type="RuleBase" id="RU003993"/>
    </source>
</evidence>
<feature type="domain" description="Peptidase S26" evidence="10">
    <location>
        <begin position="15"/>
        <end position="196"/>
    </location>
</feature>
<dbReference type="GO" id="GO:0005886">
    <property type="term" value="C:plasma membrane"/>
    <property type="evidence" value="ECO:0007669"/>
    <property type="project" value="UniProtKB-SubCell"/>
</dbReference>
<comment type="caution">
    <text evidence="11">The sequence shown here is derived from an EMBL/GenBank/DDBJ whole genome shotgun (WGS) entry which is preliminary data.</text>
</comment>
<feature type="active site" evidence="7">
    <location>
        <position position="43"/>
    </location>
</feature>
<proteinExistence type="inferred from homology"/>
<dbReference type="CDD" id="cd06530">
    <property type="entry name" value="S26_SPase_I"/>
    <property type="match status" value="1"/>
</dbReference>
<dbReference type="PATRIC" id="fig|1433289.7.peg.2071"/>
<dbReference type="NCBIfam" id="TIGR02227">
    <property type="entry name" value="sigpep_I_bact"/>
    <property type="match status" value="1"/>
</dbReference>
<dbReference type="EC" id="3.4.21.89" evidence="4 8"/>
<dbReference type="PANTHER" id="PTHR43390">
    <property type="entry name" value="SIGNAL PEPTIDASE I"/>
    <property type="match status" value="1"/>
</dbReference>
<dbReference type="AlphaFoldDB" id="A0A0E2PZC5"/>
<feature type="active site" evidence="7">
    <location>
        <position position="83"/>
    </location>
</feature>
<dbReference type="GO" id="GO:0006465">
    <property type="term" value="P:signal peptide processing"/>
    <property type="evidence" value="ECO:0007669"/>
    <property type="project" value="InterPro"/>
</dbReference>
<feature type="transmembrane region" description="Helical" evidence="8">
    <location>
        <begin position="12"/>
        <end position="35"/>
    </location>
</feature>
<dbReference type="Proteomes" id="UP000024559">
    <property type="component" value="Chromosome"/>
</dbReference>
<sequence>MQNKWTRYFLTFLHEWGLFILFISLFLLTRLFLWLPVQVEGHSMDPTLADGQRVIVLKHTSIERFDIVVAKEVENGKTKQIVKRIIGMPGDTITYQNDKLTINGKEVKEEYLKEFHAAFAKDKLQKEYAYSDYFQQLAKESKAFTVNADKNTTFSVTVPEGKYFLLGDNRIVSKDSREVGYFDKSALVGEVKFRFWPLDKIGTVEDN</sequence>
<dbReference type="PANTHER" id="PTHR43390:SF1">
    <property type="entry name" value="CHLOROPLAST PROCESSING PEPTIDASE"/>
    <property type="match status" value="1"/>
</dbReference>
<dbReference type="SUPFAM" id="SSF51306">
    <property type="entry name" value="LexA/Signal peptidase"/>
    <property type="match status" value="1"/>
</dbReference>
<evidence type="ECO:0000256" key="3">
    <source>
        <dbReference type="ARBA" id="ARBA00009370"/>
    </source>
</evidence>
<evidence type="ECO:0000256" key="9">
    <source>
        <dbReference type="RuleBase" id="RU362042"/>
    </source>
</evidence>
<accession>A0A0E2PZC5</accession>
<dbReference type="InterPro" id="IPR036286">
    <property type="entry name" value="LexA/Signal_pep-like_sf"/>
</dbReference>
<evidence type="ECO:0000256" key="6">
    <source>
        <dbReference type="ARBA" id="ARBA00022801"/>
    </source>
</evidence>
<dbReference type="InterPro" id="IPR000223">
    <property type="entry name" value="Pept_S26A_signal_pept_1"/>
</dbReference>
<dbReference type="GeneID" id="66899501"/>
<dbReference type="InterPro" id="IPR019757">
    <property type="entry name" value="Pept_S26A_signal_pept_1_Lys-AS"/>
</dbReference>
<keyword evidence="8" id="KW-1133">Transmembrane helix</keyword>
<dbReference type="Pfam" id="PF10502">
    <property type="entry name" value="Peptidase_S26"/>
    <property type="match status" value="1"/>
</dbReference>
<dbReference type="EMBL" id="AZJT01000067">
    <property type="protein sequence ID" value="ETW88298.1"/>
    <property type="molecule type" value="Genomic_DNA"/>
</dbReference>
<dbReference type="InterPro" id="IPR019533">
    <property type="entry name" value="Peptidase_S26"/>
</dbReference>
<dbReference type="RefSeq" id="WP_002947854.1">
    <property type="nucleotide sequence ID" value="NZ_CM002372.1"/>
</dbReference>
<keyword evidence="8" id="KW-0812">Transmembrane</keyword>
<dbReference type="GO" id="GO:0004252">
    <property type="term" value="F:serine-type endopeptidase activity"/>
    <property type="evidence" value="ECO:0007669"/>
    <property type="project" value="InterPro"/>
</dbReference>
<dbReference type="InterPro" id="IPR019756">
    <property type="entry name" value="Pept_S26A_signal_pept_1_Ser-AS"/>
</dbReference>
<dbReference type="PROSITE" id="PS00760">
    <property type="entry name" value="SPASE_I_2"/>
    <property type="match status" value="1"/>
</dbReference>
<keyword evidence="5 8" id="KW-0645">Protease</keyword>
<evidence type="ECO:0000313" key="12">
    <source>
        <dbReference type="Proteomes" id="UP000024559"/>
    </source>
</evidence>
<reference evidence="12" key="1">
    <citation type="submission" date="2013-12" db="EMBL/GenBank/DDBJ databases">
        <title>Genome sequences of Streptococcus thermophilus strains MTH17CL396 and M17PTZA496 isolated from Fontina cheese in Valle d'Aosta region (Italy).</title>
        <authorList>
            <person name="Treu L."/>
            <person name="Giacomini A."/>
            <person name="Corich V."/>
            <person name="Vendramin V."/>
            <person name="Bovo B."/>
        </authorList>
    </citation>
    <scope>NUCLEOTIDE SEQUENCE [LARGE SCALE GENOMIC DNA]</scope>
    <source>
        <strain evidence="12">M17PTZA496</strain>
    </source>
</reference>
<organism evidence="11 12">
    <name type="scientific">Streptococcus thermophilus M17PTZA496</name>
    <dbReference type="NCBI Taxonomy" id="1433289"/>
    <lineage>
        <taxon>Bacteria</taxon>
        <taxon>Bacillati</taxon>
        <taxon>Bacillota</taxon>
        <taxon>Bacilli</taxon>
        <taxon>Lactobacillales</taxon>
        <taxon>Streptococcaceae</taxon>
        <taxon>Streptococcus</taxon>
    </lineage>
</organism>
<keyword evidence="6 8" id="KW-0378">Hydrolase</keyword>
<dbReference type="PRINTS" id="PR00727">
    <property type="entry name" value="LEADERPTASE"/>
</dbReference>
<comment type="subcellular location">
    <subcellularLocation>
        <location evidence="2">Cell membrane</location>
        <topology evidence="2">Single-pass type II membrane protein</topology>
    </subcellularLocation>
    <subcellularLocation>
        <location evidence="9">Membrane</location>
        <topology evidence="9">Single-pass type II membrane protein</topology>
    </subcellularLocation>
</comment>
<evidence type="ECO:0000256" key="4">
    <source>
        <dbReference type="ARBA" id="ARBA00013208"/>
    </source>
</evidence>
<name>A0A0E2PZC5_STRTR</name>
<dbReference type="Gene3D" id="2.10.109.10">
    <property type="entry name" value="Umud Fragment, subunit A"/>
    <property type="match status" value="1"/>
</dbReference>
<dbReference type="PROSITE" id="PS00501">
    <property type="entry name" value="SPASE_I_1"/>
    <property type="match status" value="1"/>
</dbReference>
<evidence type="ECO:0000256" key="1">
    <source>
        <dbReference type="ARBA" id="ARBA00000677"/>
    </source>
</evidence>
<evidence type="ECO:0000259" key="10">
    <source>
        <dbReference type="Pfam" id="PF10502"/>
    </source>
</evidence>
<protein>
    <recommendedName>
        <fullName evidence="4 8">Signal peptidase I</fullName>
        <ecNumber evidence="4 8">3.4.21.89</ecNumber>
    </recommendedName>
</protein>
<dbReference type="GO" id="GO:0009003">
    <property type="term" value="F:signal peptidase activity"/>
    <property type="evidence" value="ECO:0007669"/>
    <property type="project" value="UniProtKB-EC"/>
</dbReference>
<evidence type="ECO:0000256" key="5">
    <source>
        <dbReference type="ARBA" id="ARBA00022670"/>
    </source>
</evidence>
<gene>
    <name evidence="11" type="ORF">X841_09975</name>
</gene>
<evidence type="ECO:0000256" key="7">
    <source>
        <dbReference type="PIRSR" id="PIRSR600223-1"/>
    </source>
</evidence>